<feature type="compositionally biased region" description="Basic and acidic residues" evidence="4">
    <location>
        <begin position="285"/>
        <end position="295"/>
    </location>
</feature>
<evidence type="ECO:0000256" key="4">
    <source>
        <dbReference type="SAM" id="MobiDB-lite"/>
    </source>
</evidence>
<sequence>MADEQQTQFISLSLELDLEQEFVLAPPRNEQKNETHDDPLALARTTPTSTAVTASLYVPTQNTLFIARSNGQIDVYKKIQAAKRVETPSLTLHGHGGPVYCLLWLERYSLLMSGSADRTIRAWDPFSPNKPQGTVVQTLVGHTGSVFSMADYGMYVFSSSADCTIRVWVASPGRDLLLYPFFSPYVVLRDLSSNPTESPPRPERAHAEATPLFLATHHITHTAMLDENEFLMSDTRGSQKSKLWVTSLSYTAPNRFGADGALFAGTARGEFVVFIPHRDVDILSDHHPTARDTHRTTPTTQGSRRVDVAPLGITIVGRSSEAVDPALNFSRLGGLTRVHSLGLTQLVHVPGEDVIFSIGADQTEGARSK</sequence>
<dbReference type="PANTHER" id="PTHR22847:SF637">
    <property type="entry name" value="WD REPEAT DOMAIN 5B"/>
    <property type="match status" value="1"/>
</dbReference>
<gene>
    <name evidence="5" type="ORF">PAPYR_3720</name>
</gene>
<evidence type="ECO:0000256" key="3">
    <source>
        <dbReference type="PROSITE-ProRule" id="PRU00221"/>
    </source>
</evidence>
<dbReference type="PROSITE" id="PS50082">
    <property type="entry name" value="WD_REPEATS_2"/>
    <property type="match status" value="1"/>
</dbReference>
<comment type="caution">
    <text evidence="5">The sequence shown here is derived from an EMBL/GenBank/DDBJ whole genome shotgun (WGS) entry which is preliminary data.</text>
</comment>
<evidence type="ECO:0000256" key="1">
    <source>
        <dbReference type="ARBA" id="ARBA00022574"/>
    </source>
</evidence>
<feature type="region of interest" description="Disordered" evidence="4">
    <location>
        <begin position="285"/>
        <end position="304"/>
    </location>
</feature>
<name>A0ABQ8UR34_9EUKA</name>
<evidence type="ECO:0000313" key="6">
    <source>
        <dbReference type="Proteomes" id="UP001141327"/>
    </source>
</evidence>
<protein>
    <recommendedName>
        <fullName evidence="7">WD40 repeat-like protein</fullName>
    </recommendedName>
</protein>
<keyword evidence="1 3" id="KW-0853">WD repeat</keyword>
<dbReference type="InterPro" id="IPR036322">
    <property type="entry name" value="WD40_repeat_dom_sf"/>
</dbReference>
<keyword evidence="2" id="KW-0677">Repeat</keyword>
<dbReference type="InterPro" id="IPR015943">
    <property type="entry name" value="WD40/YVTN_repeat-like_dom_sf"/>
</dbReference>
<dbReference type="PROSITE" id="PS50294">
    <property type="entry name" value="WD_REPEATS_REGION"/>
    <property type="match status" value="1"/>
</dbReference>
<evidence type="ECO:0000313" key="5">
    <source>
        <dbReference type="EMBL" id="KAJ4460010.1"/>
    </source>
</evidence>
<dbReference type="PANTHER" id="PTHR22847">
    <property type="entry name" value="WD40 REPEAT PROTEIN"/>
    <property type="match status" value="1"/>
</dbReference>
<dbReference type="EMBL" id="JAPMOS010000015">
    <property type="protein sequence ID" value="KAJ4460010.1"/>
    <property type="molecule type" value="Genomic_DNA"/>
</dbReference>
<dbReference type="Pfam" id="PF00400">
    <property type="entry name" value="WD40"/>
    <property type="match status" value="2"/>
</dbReference>
<dbReference type="InterPro" id="IPR001680">
    <property type="entry name" value="WD40_rpt"/>
</dbReference>
<dbReference type="Proteomes" id="UP001141327">
    <property type="component" value="Unassembled WGS sequence"/>
</dbReference>
<dbReference type="Gene3D" id="2.130.10.10">
    <property type="entry name" value="YVTN repeat-like/Quinoprotein amine dehydrogenase"/>
    <property type="match status" value="1"/>
</dbReference>
<accession>A0ABQ8UR34</accession>
<keyword evidence="6" id="KW-1185">Reference proteome</keyword>
<evidence type="ECO:0008006" key="7">
    <source>
        <dbReference type="Google" id="ProtNLM"/>
    </source>
</evidence>
<proteinExistence type="predicted"/>
<reference evidence="5" key="1">
    <citation type="journal article" date="2022" name="bioRxiv">
        <title>Genomics of Preaxostyla Flagellates Illuminates Evolutionary Transitions and the Path Towards Mitochondrial Loss.</title>
        <authorList>
            <person name="Novak L.V.F."/>
            <person name="Treitli S.C."/>
            <person name="Pyrih J."/>
            <person name="Halakuc P."/>
            <person name="Pipaliya S.V."/>
            <person name="Vacek V."/>
            <person name="Brzon O."/>
            <person name="Soukal P."/>
            <person name="Eme L."/>
            <person name="Dacks J.B."/>
            <person name="Karnkowska A."/>
            <person name="Elias M."/>
            <person name="Hampl V."/>
        </authorList>
    </citation>
    <scope>NUCLEOTIDE SEQUENCE</scope>
    <source>
        <strain evidence="5">RCP-MX</strain>
    </source>
</reference>
<organism evidence="5 6">
    <name type="scientific">Paratrimastix pyriformis</name>
    <dbReference type="NCBI Taxonomy" id="342808"/>
    <lineage>
        <taxon>Eukaryota</taxon>
        <taxon>Metamonada</taxon>
        <taxon>Preaxostyla</taxon>
        <taxon>Paratrimastigidae</taxon>
        <taxon>Paratrimastix</taxon>
    </lineage>
</organism>
<dbReference type="SUPFAM" id="SSF50978">
    <property type="entry name" value="WD40 repeat-like"/>
    <property type="match status" value="1"/>
</dbReference>
<dbReference type="SMART" id="SM00320">
    <property type="entry name" value="WD40"/>
    <property type="match status" value="2"/>
</dbReference>
<evidence type="ECO:0000256" key="2">
    <source>
        <dbReference type="ARBA" id="ARBA00022737"/>
    </source>
</evidence>
<feature type="repeat" description="WD" evidence="3">
    <location>
        <begin position="92"/>
        <end position="124"/>
    </location>
</feature>